<sequence>MSGRQPVEYNGFHIQLEQKPREKMTSDAYWKFKAWRIGEEPTNLISNDDKQYGGYEVALNEAKKAIDQIQGF</sequence>
<dbReference type="Proteomes" id="UP000623440">
    <property type="component" value="Unassembled WGS sequence"/>
</dbReference>
<dbReference type="RefSeq" id="WP_190946376.1">
    <property type="nucleotide sequence ID" value="NZ_JACJSI010000294.1"/>
</dbReference>
<organism evidence="1 2">
    <name type="scientific">Nostoc flagelliforme FACHB-838</name>
    <dbReference type="NCBI Taxonomy" id="2692904"/>
    <lineage>
        <taxon>Bacteria</taxon>
        <taxon>Bacillati</taxon>
        <taxon>Cyanobacteriota</taxon>
        <taxon>Cyanophyceae</taxon>
        <taxon>Nostocales</taxon>
        <taxon>Nostocaceae</taxon>
        <taxon>Nostoc</taxon>
    </lineage>
</organism>
<dbReference type="EMBL" id="JACJSI010000294">
    <property type="protein sequence ID" value="MBD2535559.1"/>
    <property type="molecule type" value="Genomic_DNA"/>
</dbReference>
<accession>A0ABR8E4M4</accession>
<comment type="caution">
    <text evidence="1">The sequence shown here is derived from an EMBL/GenBank/DDBJ whole genome shotgun (WGS) entry which is preliminary data.</text>
</comment>
<evidence type="ECO:0000313" key="1">
    <source>
        <dbReference type="EMBL" id="MBD2535559.1"/>
    </source>
</evidence>
<protein>
    <submittedName>
        <fullName evidence="1">Uncharacterized protein</fullName>
    </submittedName>
</protein>
<reference evidence="1 2" key="1">
    <citation type="journal article" date="2020" name="ISME J.">
        <title>Comparative genomics reveals insights into cyanobacterial evolution and habitat adaptation.</title>
        <authorList>
            <person name="Chen M.Y."/>
            <person name="Teng W.K."/>
            <person name="Zhao L."/>
            <person name="Hu C.X."/>
            <person name="Zhou Y.K."/>
            <person name="Han B.P."/>
            <person name="Song L.R."/>
            <person name="Shu W.S."/>
        </authorList>
    </citation>
    <scope>NUCLEOTIDE SEQUENCE [LARGE SCALE GENOMIC DNA]</scope>
    <source>
        <strain evidence="1 2">FACHB-838</strain>
    </source>
</reference>
<gene>
    <name evidence="1" type="ORF">H6G97_41715</name>
</gene>
<name>A0ABR8E4M4_9NOSO</name>
<proteinExistence type="predicted"/>
<evidence type="ECO:0000313" key="2">
    <source>
        <dbReference type="Proteomes" id="UP000623440"/>
    </source>
</evidence>
<keyword evidence="2" id="KW-1185">Reference proteome</keyword>